<dbReference type="Pfam" id="PF01568">
    <property type="entry name" value="Molydop_binding"/>
    <property type="match status" value="1"/>
</dbReference>
<gene>
    <name evidence="12" type="ORF">HGA07_06610</name>
</gene>
<keyword evidence="7" id="KW-0560">Oxidoreductase</keyword>
<keyword evidence="13" id="KW-1185">Reference proteome</keyword>
<dbReference type="InterPro" id="IPR050123">
    <property type="entry name" value="Prok_molybdopt-oxidoreductase"/>
</dbReference>
<dbReference type="CDD" id="cd02787">
    <property type="entry name" value="MopB_CT_ydeP"/>
    <property type="match status" value="1"/>
</dbReference>
<dbReference type="AlphaFoldDB" id="A0A7X6RGU3"/>
<evidence type="ECO:0000256" key="5">
    <source>
        <dbReference type="ARBA" id="ARBA00022505"/>
    </source>
</evidence>
<dbReference type="InterPro" id="IPR006657">
    <property type="entry name" value="MoPterin_dinucl-bd_dom"/>
</dbReference>
<feature type="domain" description="Molybdopterin oxidoreductase" evidence="10">
    <location>
        <begin position="119"/>
        <end position="495"/>
    </location>
</feature>
<evidence type="ECO:0000256" key="2">
    <source>
        <dbReference type="ARBA" id="ARBA00001966"/>
    </source>
</evidence>
<accession>A0A7X6RGU3</accession>
<dbReference type="GO" id="GO:0043546">
    <property type="term" value="F:molybdopterin cofactor binding"/>
    <property type="evidence" value="ECO:0007669"/>
    <property type="project" value="InterPro"/>
</dbReference>
<organism evidence="12 13">
    <name type="scientific">Nocardia veterana</name>
    <dbReference type="NCBI Taxonomy" id="132249"/>
    <lineage>
        <taxon>Bacteria</taxon>
        <taxon>Bacillati</taxon>
        <taxon>Actinomycetota</taxon>
        <taxon>Actinomycetes</taxon>
        <taxon>Mycobacteriales</taxon>
        <taxon>Nocardiaceae</taxon>
        <taxon>Nocardia</taxon>
    </lineage>
</organism>
<dbReference type="SUPFAM" id="SSF53706">
    <property type="entry name" value="Formate dehydrogenase/DMSO reductase, domains 1-3"/>
    <property type="match status" value="1"/>
</dbReference>
<evidence type="ECO:0000256" key="9">
    <source>
        <dbReference type="ARBA" id="ARBA00023014"/>
    </source>
</evidence>
<dbReference type="PANTHER" id="PTHR43105:SF4">
    <property type="entry name" value="PROTEIN YDEP"/>
    <property type="match status" value="1"/>
</dbReference>
<keyword evidence="9" id="KW-0411">Iron-sulfur</keyword>
<dbReference type="CDD" id="cd02767">
    <property type="entry name" value="MopB_ydeP"/>
    <property type="match status" value="1"/>
</dbReference>
<dbReference type="GO" id="GO:0016020">
    <property type="term" value="C:membrane"/>
    <property type="evidence" value="ECO:0007669"/>
    <property type="project" value="TreeGrafter"/>
</dbReference>
<feature type="domain" description="Molybdopterin dinucleotide-binding" evidence="11">
    <location>
        <begin position="645"/>
        <end position="730"/>
    </location>
</feature>
<dbReference type="GO" id="GO:0051539">
    <property type="term" value="F:4 iron, 4 sulfur cluster binding"/>
    <property type="evidence" value="ECO:0007669"/>
    <property type="project" value="UniProtKB-KW"/>
</dbReference>
<keyword evidence="8" id="KW-0408">Iron</keyword>
<comment type="cofactor">
    <cofactor evidence="1">
        <name>Mo-bis(molybdopterin guanine dinucleotide)</name>
        <dbReference type="ChEBI" id="CHEBI:60539"/>
    </cofactor>
</comment>
<evidence type="ECO:0000256" key="7">
    <source>
        <dbReference type="ARBA" id="ARBA00023002"/>
    </source>
</evidence>
<dbReference type="RefSeq" id="WP_040719304.1">
    <property type="nucleotide sequence ID" value="NZ_CAWPHS010000034.1"/>
</dbReference>
<protein>
    <submittedName>
        <fullName evidence="12">FdhF/YdeP family oxidoreductase</fullName>
    </submittedName>
</protein>
<dbReference type="Gene3D" id="3.40.50.740">
    <property type="match status" value="1"/>
</dbReference>
<dbReference type="NCBIfam" id="TIGR01701">
    <property type="entry name" value="Fdhalpha-like"/>
    <property type="match status" value="1"/>
</dbReference>
<dbReference type="PANTHER" id="PTHR43105">
    <property type="entry name" value="RESPIRATORY NITRATE REDUCTASE"/>
    <property type="match status" value="1"/>
</dbReference>
<keyword evidence="4" id="KW-0004">4Fe-4S</keyword>
<evidence type="ECO:0000256" key="4">
    <source>
        <dbReference type="ARBA" id="ARBA00022485"/>
    </source>
</evidence>
<name>A0A7X6RGU3_9NOCA</name>
<dbReference type="InterPro" id="IPR009010">
    <property type="entry name" value="Asp_de-COase-like_dom_sf"/>
</dbReference>
<evidence type="ECO:0000256" key="3">
    <source>
        <dbReference type="ARBA" id="ARBA00010312"/>
    </source>
</evidence>
<evidence type="ECO:0000256" key="8">
    <source>
        <dbReference type="ARBA" id="ARBA00023004"/>
    </source>
</evidence>
<reference evidence="12 13" key="1">
    <citation type="submission" date="2020-04" db="EMBL/GenBank/DDBJ databases">
        <title>MicrobeNet Type strains.</title>
        <authorList>
            <person name="Nicholson A.C."/>
        </authorList>
    </citation>
    <scope>NUCLEOTIDE SEQUENCE [LARGE SCALE GENOMIC DNA]</scope>
    <source>
        <strain evidence="12 13">DSM 44445</strain>
    </source>
</reference>
<dbReference type="Gene3D" id="3.40.228.10">
    <property type="entry name" value="Dimethylsulfoxide Reductase, domain 2"/>
    <property type="match status" value="1"/>
</dbReference>
<dbReference type="InterPro" id="IPR041953">
    <property type="entry name" value="YdeP_MopB"/>
</dbReference>
<dbReference type="GO" id="GO:0030151">
    <property type="term" value="F:molybdenum ion binding"/>
    <property type="evidence" value="ECO:0007669"/>
    <property type="project" value="InterPro"/>
</dbReference>
<keyword evidence="5" id="KW-0500">Molybdenum</keyword>
<sequence>MVDRVRPERAKQPEFHPYRHPAAGWGAAESVTRFLLRAGEPIAGPHAIMKMNHENGGFDCPGCAWPDDRKGLHLDICENGIKHVAWEMTHKRVGREFFAAHTVTELAQWSEFDLEDQGRLTEPMTYDPDTDRYVPISWPDAFELVGGALRDLDDPNAAAFYTSGRLGNEATFLYQLMARELGTNNLPDCSNMCHEASGRALQAALGTGKGTVDLVDWENTDALFIFGVNAASNAPRMLTALVEASKRGAQIVHVNPLIEAAARRAIIPHDFAQMATFRATPTSTLNLQPHIGGDMALVRGIAKAVLAEAASNPKALDAEFIDRYTSGFEDYRAVCERTAWAEIERQSGVPESEIRKAARIYCDADRSIISWCLGVTQHEHGVDTVREIVNLLLLRGNLGREGAGPSPVRGHSNVQGNRTCGIDHRPADAFLDRLAAVCGIDPPRAHGLDTVGTIEAMHQGRVRVFVGMGGNFALAAPDSAYTFEALRRCELTVHVSTKLNRSHLVHGRRALILPCLGRTERDEQRGGLQETSVEDSMSMVHLSRGMKKPASPQLLSEPAIIAGIARAALPNSATPWEYYVDDYDRIRDTMARVLDGFEDFNRRVRLPLGFRIRQPARELVFHTPTGRAEFSAAALPSVATEPGTLTLATMRSHDQWNTTIYSDNDRYRGVRNLRTLVFMNADDMRERGLSQFDEVDITSVARDGSTRSVHNYKVVPYDIPRGCAAGYMPELNVLCAIGDYSTQSDQPIMKNLTVTVRRSG</sequence>
<dbReference type="InterPro" id="IPR010046">
    <property type="entry name" value="Mopterin_OxRdtse_a_bac"/>
</dbReference>
<dbReference type="SUPFAM" id="SSF50692">
    <property type="entry name" value="ADC-like"/>
    <property type="match status" value="1"/>
</dbReference>
<keyword evidence="6" id="KW-0479">Metal-binding</keyword>
<comment type="similarity">
    <text evidence="3">Belongs to the prokaryotic molybdopterin-containing oxidoreductase family.</text>
</comment>
<evidence type="ECO:0000256" key="6">
    <source>
        <dbReference type="ARBA" id="ARBA00022723"/>
    </source>
</evidence>
<evidence type="ECO:0000313" key="13">
    <source>
        <dbReference type="Proteomes" id="UP000523447"/>
    </source>
</evidence>
<dbReference type="InterPro" id="IPR037951">
    <property type="entry name" value="MopB_CT_YdeP"/>
</dbReference>
<dbReference type="Pfam" id="PF00384">
    <property type="entry name" value="Molybdopterin"/>
    <property type="match status" value="1"/>
</dbReference>
<dbReference type="Proteomes" id="UP000523447">
    <property type="component" value="Unassembled WGS sequence"/>
</dbReference>
<evidence type="ECO:0000259" key="10">
    <source>
        <dbReference type="Pfam" id="PF00384"/>
    </source>
</evidence>
<evidence type="ECO:0000313" key="12">
    <source>
        <dbReference type="EMBL" id="NKY85295.1"/>
    </source>
</evidence>
<evidence type="ECO:0000259" key="11">
    <source>
        <dbReference type="Pfam" id="PF01568"/>
    </source>
</evidence>
<dbReference type="GO" id="GO:0008863">
    <property type="term" value="F:formate dehydrogenase (NAD+) activity"/>
    <property type="evidence" value="ECO:0007669"/>
    <property type="project" value="InterPro"/>
</dbReference>
<evidence type="ECO:0000256" key="1">
    <source>
        <dbReference type="ARBA" id="ARBA00001942"/>
    </source>
</evidence>
<comment type="cofactor">
    <cofactor evidence="2">
        <name>[4Fe-4S] cluster</name>
        <dbReference type="ChEBI" id="CHEBI:49883"/>
    </cofactor>
</comment>
<comment type="caution">
    <text evidence="12">The sequence shown here is derived from an EMBL/GenBank/DDBJ whole genome shotgun (WGS) entry which is preliminary data.</text>
</comment>
<dbReference type="EMBL" id="JAAXPE010000004">
    <property type="protein sequence ID" value="NKY85295.1"/>
    <property type="molecule type" value="Genomic_DNA"/>
</dbReference>
<dbReference type="PIRSF" id="PIRSF000144">
    <property type="entry name" value="CbbBc"/>
    <property type="match status" value="1"/>
</dbReference>
<dbReference type="InterPro" id="IPR006656">
    <property type="entry name" value="Mopterin_OxRdtase"/>
</dbReference>
<proteinExistence type="inferred from homology"/>